<dbReference type="EMBL" id="LT622873">
    <property type="protein sequence ID" value="SCW23362.1"/>
    <property type="molecule type" value="Genomic_DNA"/>
</dbReference>
<dbReference type="GeneID" id="30001120"/>
<organism evidence="1">
    <name type="scientific">Scinaia undulata</name>
    <dbReference type="NCBI Taxonomy" id="1884664"/>
    <lineage>
        <taxon>Eukaryota</taxon>
        <taxon>Rhodophyta</taxon>
        <taxon>Florideophyceae</taxon>
        <taxon>Nemaliophycidae</taxon>
        <taxon>Nemaliales</taxon>
        <taxon>Scinaiaceae</taxon>
        <taxon>Scinaia</taxon>
    </lineage>
</organism>
<dbReference type="Pfam" id="PF10718">
    <property type="entry name" value="Ycf34"/>
    <property type="match status" value="1"/>
</dbReference>
<name>A0A1G4NXH5_9FLOR</name>
<gene>
    <name evidence="1" type="primary">ycf34</name>
    <name evidence="1" type="ORF">J0081_87</name>
</gene>
<protein>
    <recommendedName>
        <fullName evidence="2">Ycf34</fullName>
    </recommendedName>
</protein>
<keyword evidence="1" id="KW-0150">Chloroplast</keyword>
<reference evidence="1" key="2">
    <citation type="submission" date="2016-10" db="EMBL/GenBank/DDBJ databases">
        <authorList>
            <person name="de Groot N.N."/>
        </authorList>
    </citation>
    <scope>NUCLEOTIDE SEQUENCE</scope>
    <source>
        <strain evidence="1">J.0081</strain>
    </source>
</reference>
<reference evidence="1" key="1">
    <citation type="submission" date="2016-10" db="EMBL/GenBank/DDBJ databases">
        <title>Chloroplast genomes as a tool to resolve red algal phylogenies: a case study in the Nemaliales.</title>
        <authorList>
            <person name="Costa J.F."/>
            <person name="Lin S.M."/>
            <person name="Macaya E.C."/>
            <person name="Fernandez-Garcia C."/>
            <person name="Verbruggen H."/>
        </authorList>
    </citation>
    <scope>NUCLEOTIDE SEQUENCE</scope>
    <source>
        <strain evidence="1">J.0081</strain>
    </source>
</reference>
<keyword evidence="1" id="KW-0934">Plastid</keyword>
<dbReference type="AlphaFoldDB" id="A0A1G4NXH5"/>
<accession>A0A1G4NXH5</accession>
<proteinExistence type="predicted"/>
<geneLocation type="chloroplast" evidence="1"/>
<dbReference type="InterPro" id="IPR019656">
    <property type="entry name" value="Uncharacterised_Ycf34"/>
</dbReference>
<sequence length="78" mass="9411">MCICINCLYVHQCSTYQYIEKQHGKKSTKKKELFSPKNPIIHVNIYNDRDTRQMDWDIVECLSFIDEPGSWKVEYRHN</sequence>
<evidence type="ECO:0008006" key="2">
    <source>
        <dbReference type="Google" id="ProtNLM"/>
    </source>
</evidence>
<dbReference type="RefSeq" id="YP_009314907.1">
    <property type="nucleotide sequence ID" value="NC_031664.1"/>
</dbReference>
<evidence type="ECO:0000313" key="1">
    <source>
        <dbReference type="EMBL" id="SCW23362.1"/>
    </source>
</evidence>